<evidence type="ECO:0000313" key="8">
    <source>
        <dbReference type="Proteomes" id="UP000694864"/>
    </source>
</evidence>
<keyword evidence="1" id="KW-0808">Transferase</keyword>
<accession>A0ABM1RLP7</accession>
<evidence type="ECO:0000259" key="7">
    <source>
        <dbReference type="PROSITE" id="PS50011"/>
    </source>
</evidence>
<dbReference type="InterPro" id="IPR011009">
    <property type="entry name" value="Kinase-like_dom_sf"/>
</dbReference>
<evidence type="ECO:0000256" key="3">
    <source>
        <dbReference type="ARBA" id="ARBA00022777"/>
    </source>
</evidence>
<keyword evidence="6" id="KW-0723">Serine/threonine-protein kinase</keyword>
<keyword evidence="2 5" id="KW-0547">Nucleotide-binding</keyword>
<dbReference type="Gene3D" id="3.30.200.20">
    <property type="entry name" value="Phosphorylase Kinase, domain 1"/>
    <property type="match status" value="1"/>
</dbReference>
<feature type="binding site" evidence="5">
    <location>
        <position position="37"/>
    </location>
    <ligand>
        <name>ATP</name>
        <dbReference type="ChEBI" id="CHEBI:30616"/>
    </ligand>
</feature>
<sequence>MVTPELEFNRYLGKGSYGSVSLFKYTKPHSTLYTAVKITDYKNAESLGKEFQILSQFKGCPRIVQCYEDRLIENLDAEGNIEYMMLMEYAAGGSLRTFMKRSKDKKLPDPLIREFTRMILEGLATIHKHGYVHCDLKPGNILVFPKCVYKKGAWRSSYELKISDLGLSKKDGDMKWWHPCRPFAGTAIYMSPESIAHGETGTGLDFWSLGCVVLEMYTGKKPWWHTNFDLEDLKKWYAPLIPSDLPCDAKEFIMSCFTSNTEERRDALTLLEHSFLRGEVNKGTTPHDDKNENPRDIALTLGKVVKRPSKVISIFKRAGELMKIIKKQPRQPRHNLLLFTSLVP</sequence>
<organism evidence="8 9">
    <name type="scientific">Camelina sativa</name>
    <name type="common">False flax</name>
    <name type="synonym">Myagrum sativum</name>
    <dbReference type="NCBI Taxonomy" id="90675"/>
    <lineage>
        <taxon>Eukaryota</taxon>
        <taxon>Viridiplantae</taxon>
        <taxon>Streptophyta</taxon>
        <taxon>Embryophyta</taxon>
        <taxon>Tracheophyta</taxon>
        <taxon>Spermatophyta</taxon>
        <taxon>Magnoliopsida</taxon>
        <taxon>eudicotyledons</taxon>
        <taxon>Gunneridae</taxon>
        <taxon>Pentapetalae</taxon>
        <taxon>rosids</taxon>
        <taxon>malvids</taxon>
        <taxon>Brassicales</taxon>
        <taxon>Brassicaceae</taxon>
        <taxon>Camelineae</taxon>
        <taxon>Camelina</taxon>
    </lineage>
</organism>
<reference evidence="9" key="2">
    <citation type="submission" date="2025-08" db="UniProtKB">
        <authorList>
            <consortium name="RefSeq"/>
        </authorList>
    </citation>
    <scope>IDENTIFICATION</scope>
    <source>
        <tissue evidence="9">Leaf</tissue>
    </source>
</reference>
<dbReference type="InterPro" id="IPR008271">
    <property type="entry name" value="Ser/Thr_kinase_AS"/>
</dbReference>
<comment type="similarity">
    <text evidence="6">Belongs to the protein kinase superfamily.</text>
</comment>
<keyword evidence="8" id="KW-1185">Reference proteome</keyword>
<evidence type="ECO:0000256" key="1">
    <source>
        <dbReference type="ARBA" id="ARBA00022679"/>
    </source>
</evidence>
<dbReference type="InterPro" id="IPR052751">
    <property type="entry name" value="Plant_MAPKKK"/>
</dbReference>
<evidence type="ECO:0000313" key="9">
    <source>
        <dbReference type="RefSeq" id="XP_019099935.1"/>
    </source>
</evidence>
<dbReference type="SUPFAM" id="SSF56112">
    <property type="entry name" value="Protein kinase-like (PK-like)"/>
    <property type="match status" value="1"/>
</dbReference>
<dbReference type="Proteomes" id="UP000694864">
    <property type="component" value="Chromosome 4"/>
</dbReference>
<feature type="domain" description="Protein kinase" evidence="7">
    <location>
        <begin position="6"/>
        <end position="276"/>
    </location>
</feature>
<protein>
    <submittedName>
        <fullName evidence="9">Mitogen-activated protein kinase kinase 2-like</fullName>
    </submittedName>
</protein>
<dbReference type="PROSITE" id="PS00107">
    <property type="entry name" value="PROTEIN_KINASE_ATP"/>
    <property type="match status" value="1"/>
</dbReference>
<proteinExistence type="inferred from homology"/>
<dbReference type="GeneID" id="104784349"/>
<dbReference type="Pfam" id="PF00069">
    <property type="entry name" value="Pkinase"/>
    <property type="match status" value="1"/>
</dbReference>
<dbReference type="PROSITE" id="PS50011">
    <property type="entry name" value="PROTEIN_KINASE_DOM"/>
    <property type="match status" value="1"/>
</dbReference>
<dbReference type="Gene3D" id="1.10.510.10">
    <property type="entry name" value="Transferase(Phosphotransferase) domain 1"/>
    <property type="match status" value="1"/>
</dbReference>
<dbReference type="PANTHER" id="PTHR48011">
    <property type="entry name" value="CCR4-NOT TRANSCRIPTIONAL COMPLEX SUBUNIT CAF120-RELATED"/>
    <property type="match status" value="1"/>
</dbReference>
<evidence type="ECO:0000256" key="5">
    <source>
        <dbReference type="PROSITE-ProRule" id="PRU10141"/>
    </source>
</evidence>
<keyword evidence="4 5" id="KW-0067">ATP-binding</keyword>
<dbReference type="RefSeq" id="XP_019099935.1">
    <property type="nucleotide sequence ID" value="XM_019244390.1"/>
</dbReference>
<dbReference type="SMART" id="SM00220">
    <property type="entry name" value="S_TKc"/>
    <property type="match status" value="1"/>
</dbReference>
<dbReference type="PROSITE" id="PS00108">
    <property type="entry name" value="PROTEIN_KINASE_ST"/>
    <property type="match status" value="1"/>
</dbReference>
<dbReference type="InterPro" id="IPR000719">
    <property type="entry name" value="Prot_kinase_dom"/>
</dbReference>
<evidence type="ECO:0000256" key="6">
    <source>
        <dbReference type="RuleBase" id="RU000304"/>
    </source>
</evidence>
<evidence type="ECO:0000256" key="2">
    <source>
        <dbReference type="ARBA" id="ARBA00022741"/>
    </source>
</evidence>
<name>A0ABM1RLP7_CAMSA</name>
<reference evidence="8" key="1">
    <citation type="journal article" date="2014" name="Nat. Commun.">
        <title>The emerging biofuel crop Camelina sativa retains a highly undifferentiated hexaploid genome structure.</title>
        <authorList>
            <person name="Kagale S."/>
            <person name="Koh C."/>
            <person name="Nixon J."/>
            <person name="Bollina V."/>
            <person name="Clarke W.E."/>
            <person name="Tuteja R."/>
            <person name="Spillane C."/>
            <person name="Robinson S.J."/>
            <person name="Links M.G."/>
            <person name="Clarke C."/>
            <person name="Higgins E.E."/>
            <person name="Huebert T."/>
            <person name="Sharpe A.G."/>
            <person name="Parkin I.A."/>
        </authorList>
    </citation>
    <scope>NUCLEOTIDE SEQUENCE [LARGE SCALE GENOMIC DNA]</scope>
    <source>
        <strain evidence="8">cv. DH55</strain>
    </source>
</reference>
<evidence type="ECO:0000256" key="4">
    <source>
        <dbReference type="ARBA" id="ARBA00022840"/>
    </source>
</evidence>
<gene>
    <name evidence="9" type="primary">LOC104784349</name>
</gene>
<keyword evidence="3" id="KW-0418">Kinase</keyword>
<dbReference type="InterPro" id="IPR017441">
    <property type="entry name" value="Protein_kinase_ATP_BS"/>
</dbReference>
<dbReference type="PANTHER" id="PTHR48011:SF15">
    <property type="entry name" value="PROTEIN KINASE FAMILY PROTEIN-RELATED"/>
    <property type="match status" value="1"/>
</dbReference>